<dbReference type="InterPro" id="IPR012890">
    <property type="entry name" value="GCFC2-like"/>
</dbReference>
<feature type="compositionally biased region" description="Basic residues" evidence="4">
    <location>
        <begin position="1"/>
        <end position="10"/>
    </location>
</feature>
<sequence>MFKKPNRAKNIRQPVIANTPLKSKADKKKTKKSLGLSFDQQDEDDSGEVFQVKKSKASRKMATERKLHLPESSGLTANTQEMPSTYNDDYLASLRASTPALPTSLKHTMTTTTDDDDSALLAEKFPKTMNARLGGVAIPDSNAIHAAKKKRELLRQGVVMVDNEQDFIDVEATTGSRLVREEDDVGDDGEGEFEQYVGQQITLDKDEAKKQEQAQRQDAQDMILDAQEDDDSDSDDQMDRWERDLIKHGGVRAKYEEQVVDPYATPRGYKPALVPDASPLPSLDDVLKRLDLLSTDITYSMRQYESQLSDAQKGMLDLKIPLLEQLENETHDIIAAKQQIVQDRRWLDDMDLLLSFASVPGHLLETDEDVTMDEFGRTPESKFSETSRNRRQGERQDRLQKHSGWTDEADAKETAYWSDDELQGGWLEKKDQKLDDIEGPKLDALLEDVGDEFRTLEAVKSYFEAWKTEFYEDYKNAFGSLSLPAAFEFYVRCELVTWDPFSNPLEFDAMKWHATLSSYGIVDGLEGHEDADIELLNKVVEKVVLKRIKNLLDTMNPVSSQETRYAVHAVEQVSYYVEKHEHPFQDLMIQVEKMIEKPLLRYAALTESATLLANEPHSNKQQFIWRQLKYLKNLALWRRYIPKDSLLSLGRLIVHRIVMPLLRPHVIPGDTDLENEALALCARLE</sequence>
<dbReference type="PANTHER" id="PTHR12214:SF0">
    <property type="entry name" value="LD29489P"/>
    <property type="match status" value="1"/>
</dbReference>
<evidence type="ECO:0000313" key="7">
    <source>
        <dbReference type="Proteomes" id="UP000078561"/>
    </source>
</evidence>
<evidence type="ECO:0000313" key="6">
    <source>
        <dbReference type="EMBL" id="SAM04327.1"/>
    </source>
</evidence>
<dbReference type="GO" id="GO:0000390">
    <property type="term" value="P:spliceosomal complex disassembly"/>
    <property type="evidence" value="ECO:0007669"/>
    <property type="project" value="InterPro"/>
</dbReference>
<keyword evidence="3" id="KW-0539">Nucleus</keyword>
<evidence type="ECO:0000259" key="5">
    <source>
        <dbReference type="Pfam" id="PF07842"/>
    </source>
</evidence>
<name>A0A168QCU7_ABSGL</name>
<dbReference type="Pfam" id="PF07842">
    <property type="entry name" value="GCFC"/>
    <property type="match status" value="1"/>
</dbReference>
<organism evidence="6">
    <name type="scientific">Absidia glauca</name>
    <name type="common">Pin mould</name>
    <dbReference type="NCBI Taxonomy" id="4829"/>
    <lineage>
        <taxon>Eukaryota</taxon>
        <taxon>Fungi</taxon>
        <taxon>Fungi incertae sedis</taxon>
        <taxon>Mucoromycota</taxon>
        <taxon>Mucoromycotina</taxon>
        <taxon>Mucoromycetes</taxon>
        <taxon>Mucorales</taxon>
        <taxon>Cunninghamellaceae</taxon>
        <taxon>Absidia</taxon>
    </lineage>
</organism>
<dbReference type="Proteomes" id="UP000078561">
    <property type="component" value="Unassembled WGS sequence"/>
</dbReference>
<feature type="compositionally biased region" description="Polar residues" evidence="4">
    <location>
        <begin position="73"/>
        <end position="82"/>
    </location>
</feature>
<dbReference type="InterPro" id="IPR022783">
    <property type="entry name" value="GCFC_dom"/>
</dbReference>
<evidence type="ECO:0000256" key="1">
    <source>
        <dbReference type="ARBA" id="ARBA00004123"/>
    </source>
</evidence>
<evidence type="ECO:0000256" key="3">
    <source>
        <dbReference type="ARBA" id="ARBA00023242"/>
    </source>
</evidence>
<dbReference type="EMBL" id="LT554356">
    <property type="protein sequence ID" value="SAM04327.1"/>
    <property type="molecule type" value="Genomic_DNA"/>
</dbReference>
<dbReference type="InterPro" id="IPR028211">
    <property type="entry name" value="Ntr2"/>
</dbReference>
<feature type="region of interest" description="Disordered" evidence="4">
    <location>
        <begin position="1"/>
        <end position="82"/>
    </location>
</feature>
<feature type="compositionally biased region" description="Basic and acidic residues" evidence="4">
    <location>
        <begin position="374"/>
        <end position="400"/>
    </location>
</feature>
<comment type="subcellular location">
    <subcellularLocation>
        <location evidence="1">Nucleus</location>
    </subcellularLocation>
</comment>
<feature type="region of interest" description="Disordered" evidence="4">
    <location>
        <begin position="370"/>
        <end position="406"/>
    </location>
</feature>
<accession>A0A168QCU7</accession>
<dbReference type="STRING" id="4829.A0A168QCU7"/>
<keyword evidence="7" id="KW-1185">Reference proteome</keyword>
<dbReference type="GO" id="GO:0003677">
    <property type="term" value="F:DNA binding"/>
    <property type="evidence" value="ECO:0007669"/>
    <property type="project" value="InterPro"/>
</dbReference>
<dbReference type="OMA" id="KQAMTLM"/>
<dbReference type="GO" id="GO:0071008">
    <property type="term" value="C:U2-type post-mRNA release spliceosomal complex"/>
    <property type="evidence" value="ECO:0007669"/>
    <property type="project" value="InterPro"/>
</dbReference>
<dbReference type="InParanoid" id="A0A168QCU7"/>
<dbReference type="Pfam" id="PF15458">
    <property type="entry name" value="NTR2"/>
    <property type="match status" value="1"/>
</dbReference>
<gene>
    <name evidence="6" type="primary">ABSGL_10187.1 scaffold 11802</name>
</gene>
<dbReference type="OrthoDB" id="429427at2759"/>
<evidence type="ECO:0000256" key="4">
    <source>
        <dbReference type="SAM" id="MobiDB-lite"/>
    </source>
</evidence>
<feature type="domain" description="GCF C-terminal" evidence="5">
    <location>
        <begin position="456"/>
        <end position="596"/>
    </location>
</feature>
<dbReference type="AlphaFoldDB" id="A0A168QCU7"/>
<evidence type="ECO:0000256" key="2">
    <source>
        <dbReference type="ARBA" id="ARBA00010801"/>
    </source>
</evidence>
<dbReference type="PANTHER" id="PTHR12214">
    <property type="entry name" value="GC-RICH SEQUENCE DNA-BINDING FACTOR"/>
    <property type="match status" value="1"/>
</dbReference>
<comment type="similarity">
    <text evidence="2">Belongs to the GCF family.</text>
</comment>
<reference evidence="6" key="1">
    <citation type="submission" date="2016-04" db="EMBL/GenBank/DDBJ databases">
        <authorList>
            <person name="Evans L.H."/>
            <person name="Alamgir A."/>
            <person name="Owens N."/>
            <person name="Weber N.D."/>
            <person name="Virtaneva K."/>
            <person name="Barbian K."/>
            <person name="Babar A."/>
            <person name="Rosenke K."/>
        </authorList>
    </citation>
    <scope>NUCLEOTIDE SEQUENCE [LARGE SCALE GENOMIC DNA]</scope>
    <source>
        <strain evidence="6">CBS 101.48</strain>
    </source>
</reference>
<protein>
    <recommendedName>
        <fullName evidence="5">GCF C-terminal domain-containing protein</fullName>
    </recommendedName>
</protein>
<proteinExistence type="inferred from homology"/>